<feature type="compositionally biased region" description="Pro residues" evidence="1">
    <location>
        <begin position="341"/>
        <end position="353"/>
    </location>
</feature>
<dbReference type="Proteomes" id="UP000434172">
    <property type="component" value="Unassembled WGS sequence"/>
</dbReference>
<organism evidence="2 3">
    <name type="scientific">Colletotrichum asianum</name>
    <dbReference type="NCBI Taxonomy" id="702518"/>
    <lineage>
        <taxon>Eukaryota</taxon>
        <taxon>Fungi</taxon>
        <taxon>Dikarya</taxon>
        <taxon>Ascomycota</taxon>
        <taxon>Pezizomycotina</taxon>
        <taxon>Sordariomycetes</taxon>
        <taxon>Hypocreomycetidae</taxon>
        <taxon>Glomerellales</taxon>
        <taxon>Glomerellaceae</taxon>
        <taxon>Colletotrichum</taxon>
        <taxon>Colletotrichum gloeosporioides species complex</taxon>
    </lineage>
</organism>
<reference evidence="2 3" key="1">
    <citation type="submission" date="2019-12" db="EMBL/GenBank/DDBJ databases">
        <title>A genome sequence resource for the geographically widespread anthracnose pathogen Colletotrichum asianum.</title>
        <authorList>
            <person name="Meng Y."/>
        </authorList>
    </citation>
    <scope>NUCLEOTIDE SEQUENCE [LARGE SCALE GENOMIC DNA]</scope>
    <source>
        <strain evidence="2 3">ICMP 18580</strain>
    </source>
</reference>
<accession>A0A8H3WCC3</accession>
<proteinExistence type="predicted"/>
<evidence type="ECO:0000313" key="2">
    <source>
        <dbReference type="EMBL" id="KAF0322052.1"/>
    </source>
</evidence>
<sequence>MYEAGVCKVAITFLGSPPRRDINSENINEFFTTRTFLASILNIWLFGSDVSVDLTPTSIHFTLGQHKQTNRIMAAQGLPHEPQDSAVKLLPVKACETFEHPCFPKLCEESLAENYASSLGSLADHPPFLDLTLERYDATDLQDATCAGFLSGERYPHQLMAKSAFLKWYSKQFAPRAFDGPPHIDIHLTTSPPSAQRKIFFRDSLREIIRMFDDYFFFGTLTRHRPGCLRPLTFLRMNTLMMEELRSWHPDFTAWWPYDLHGGFFFPLVSFREEEDEYRKWRSLPHFGRLNPLIQEDSPEKLVRMEINDRGCLVSVTCTHVWSKTETSKPTSESVLEPTLEPAPEPTPQPTPETTPKSSSGPDSGSTSQDLVAIIDTSKTSKGFRLFIASLFKRGQALVPKSKFKRHKKDE</sequence>
<feature type="compositionally biased region" description="Low complexity" evidence="1">
    <location>
        <begin position="354"/>
        <end position="368"/>
    </location>
</feature>
<dbReference type="EMBL" id="WOWK01000065">
    <property type="protein sequence ID" value="KAF0322052.1"/>
    <property type="molecule type" value="Genomic_DNA"/>
</dbReference>
<evidence type="ECO:0000313" key="3">
    <source>
        <dbReference type="Proteomes" id="UP000434172"/>
    </source>
</evidence>
<protein>
    <submittedName>
        <fullName evidence="2">Uncharacterized protein</fullName>
    </submittedName>
</protein>
<keyword evidence="3" id="KW-1185">Reference proteome</keyword>
<name>A0A8H3WCC3_9PEZI</name>
<feature type="region of interest" description="Disordered" evidence="1">
    <location>
        <begin position="327"/>
        <end position="374"/>
    </location>
</feature>
<evidence type="ECO:0000256" key="1">
    <source>
        <dbReference type="SAM" id="MobiDB-lite"/>
    </source>
</evidence>
<gene>
    <name evidence="2" type="ORF">GQ607_010778</name>
</gene>
<dbReference type="AlphaFoldDB" id="A0A8H3WCC3"/>
<comment type="caution">
    <text evidence="2">The sequence shown here is derived from an EMBL/GenBank/DDBJ whole genome shotgun (WGS) entry which is preliminary data.</text>
</comment>
<feature type="compositionally biased region" description="Low complexity" evidence="1">
    <location>
        <begin position="327"/>
        <end position="340"/>
    </location>
</feature>